<keyword evidence="1" id="KW-0472">Membrane</keyword>
<name>A0A1C3P419_9ACTN</name>
<protein>
    <submittedName>
        <fullName evidence="2">Putative membrane protein</fullName>
    </submittedName>
</protein>
<keyword evidence="1" id="KW-0812">Transmembrane</keyword>
<dbReference type="EMBL" id="FLUV01001755">
    <property type="protein sequence ID" value="SBW24526.1"/>
    <property type="molecule type" value="Genomic_DNA"/>
</dbReference>
<keyword evidence="1" id="KW-1133">Transmembrane helix</keyword>
<accession>A0A1C3P419</accession>
<evidence type="ECO:0000256" key="1">
    <source>
        <dbReference type="SAM" id="Phobius"/>
    </source>
</evidence>
<gene>
    <name evidence="2" type="ORF">FDG2_4195</name>
</gene>
<reference evidence="3" key="1">
    <citation type="submission" date="2016-02" db="EMBL/GenBank/DDBJ databases">
        <authorList>
            <person name="Wibberg D."/>
        </authorList>
    </citation>
    <scope>NUCLEOTIDE SEQUENCE [LARGE SCALE GENOMIC DNA]</scope>
</reference>
<dbReference type="Proteomes" id="UP000199013">
    <property type="component" value="Unassembled WGS sequence"/>
</dbReference>
<evidence type="ECO:0000313" key="2">
    <source>
        <dbReference type="EMBL" id="SBW24526.1"/>
    </source>
</evidence>
<keyword evidence="3" id="KW-1185">Reference proteome</keyword>
<proteinExistence type="predicted"/>
<dbReference type="AlphaFoldDB" id="A0A1C3P419"/>
<sequence length="61" mass="6743">MRPGMFSKLLTSVFGALLLVLLVAVVARAAYWLLAPLVPVLVTAVALGVIYWFIFRGIRRL</sequence>
<feature type="transmembrane region" description="Helical" evidence="1">
    <location>
        <begin position="37"/>
        <end position="55"/>
    </location>
</feature>
<evidence type="ECO:0000313" key="3">
    <source>
        <dbReference type="Proteomes" id="UP000199013"/>
    </source>
</evidence>
<organism evidence="2 3">
    <name type="scientific">Candidatus Protofrankia californiensis</name>
    <dbReference type="NCBI Taxonomy" id="1839754"/>
    <lineage>
        <taxon>Bacteria</taxon>
        <taxon>Bacillati</taxon>
        <taxon>Actinomycetota</taxon>
        <taxon>Actinomycetes</taxon>
        <taxon>Frankiales</taxon>
        <taxon>Frankiaceae</taxon>
        <taxon>Protofrankia</taxon>
    </lineage>
</organism>